<feature type="region of interest" description="Disordered" evidence="1">
    <location>
        <begin position="1"/>
        <end position="30"/>
    </location>
</feature>
<dbReference type="OrthoDB" id="26305at2157"/>
<evidence type="ECO:0000256" key="1">
    <source>
        <dbReference type="SAM" id="MobiDB-lite"/>
    </source>
</evidence>
<evidence type="ECO:0000313" key="2">
    <source>
        <dbReference type="EMBL" id="RQG93208.1"/>
    </source>
</evidence>
<dbReference type="Proteomes" id="UP000273828">
    <property type="component" value="Unassembled WGS sequence"/>
</dbReference>
<feature type="compositionally biased region" description="Basic and acidic residues" evidence="1">
    <location>
        <begin position="108"/>
        <end position="120"/>
    </location>
</feature>
<feature type="region of interest" description="Disordered" evidence="1">
    <location>
        <begin position="63"/>
        <end position="198"/>
    </location>
</feature>
<reference evidence="2 3" key="1">
    <citation type="submission" date="2018-10" db="EMBL/GenBank/DDBJ databases">
        <title>Natrarchaeobius chitinivorans gen. nov., sp. nov., and Natrarchaeobius haloalkaliphilus sp. nov., alkaliphilic, chitin-utilizing haloarchaea from hypersaline alkaline lakes.</title>
        <authorList>
            <person name="Sorokin D.Y."/>
            <person name="Elcheninov A.G."/>
            <person name="Kostrikina N.A."/>
            <person name="Bale N.J."/>
            <person name="Sinninghe Damste J.S."/>
            <person name="Khijniak T.V."/>
            <person name="Kublanov I.V."/>
            <person name="Toshchakov S.V."/>
        </authorList>
    </citation>
    <scope>NUCLEOTIDE SEQUENCE [LARGE SCALE GENOMIC DNA]</scope>
    <source>
        <strain evidence="2 3">AArcht-Sl</strain>
    </source>
</reference>
<keyword evidence="3" id="KW-1185">Reference proteome</keyword>
<dbReference type="PANTHER" id="PTHR16537:SF1">
    <property type="entry name" value="PROTEIN ZNRD2"/>
    <property type="match status" value="1"/>
</dbReference>
<gene>
    <name evidence="2" type="ORF">EA462_03160</name>
</gene>
<dbReference type="RefSeq" id="WP_124177103.1">
    <property type="nucleotide sequence ID" value="NZ_REFY01000001.1"/>
</dbReference>
<proteinExistence type="predicted"/>
<protein>
    <submittedName>
        <fullName evidence="2">Uncharacterized protein</fullName>
    </submittedName>
</protein>
<dbReference type="PANTHER" id="PTHR16537">
    <property type="entry name" value="SJOEGREN SYNDROME/SCLERODERMA AUTOANTIGEN 1"/>
    <property type="match status" value="1"/>
</dbReference>
<organism evidence="2 3">
    <name type="scientific">Natrarchaeobius halalkaliphilus</name>
    <dbReference type="NCBI Taxonomy" id="1679091"/>
    <lineage>
        <taxon>Archaea</taxon>
        <taxon>Methanobacteriati</taxon>
        <taxon>Methanobacteriota</taxon>
        <taxon>Stenosarchaea group</taxon>
        <taxon>Halobacteria</taxon>
        <taxon>Halobacteriales</taxon>
        <taxon>Natrialbaceae</taxon>
        <taxon>Natrarchaeobius</taxon>
    </lineage>
</organism>
<evidence type="ECO:0000313" key="3">
    <source>
        <dbReference type="Proteomes" id="UP000273828"/>
    </source>
</evidence>
<name>A0A3N6LT54_9EURY</name>
<dbReference type="EMBL" id="REFY01000001">
    <property type="protein sequence ID" value="RQG93208.1"/>
    <property type="molecule type" value="Genomic_DNA"/>
</dbReference>
<feature type="compositionally biased region" description="Basic and acidic residues" evidence="1">
    <location>
        <begin position="1"/>
        <end position="27"/>
    </location>
</feature>
<dbReference type="InterPro" id="IPR009563">
    <property type="entry name" value="SSSCA1"/>
</dbReference>
<comment type="caution">
    <text evidence="2">The sequence shown here is derived from an EMBL/GenBank/DDBJ whole genome shotgun (WGS) entry which is preliminary data.</text>
</comment>
<dbReference type="InterPro" id="IPR051888">
    <property type="entry name" value="UPF0148_domain"/>
</dbReference>
<sequence>MSDFDKEAEREKLREKYERDKQEREATQRMSDLLLKGATMTNTHCGTCGDPLFQQEGTTFCPSCHGNADAVEGTNLDGQPTDEPSAGGNSGGSAGSGSEDVNTSPARRAADEPPTARRTGDQAPAVRSADGEPTTQPAGETAETTTPRGGEDPKYERRSTGGSESHDRGGASHPSSDETASRGSSLSQSVAEGDCETARDSLVRALERFSREAADTDDPRYAKECLEAAREASETLNALR</sequence>
<feature type="compositionally biased region" description="Polar residues" evidence="1">
    <location>
        <begin position="133"/>
        <end position="147"/>
    </location>
</feature>
<feature type="compositionally biased region" description="Basic and acidic residues" evidence="1">
    <location>
        <begin position="149"/>
        <end position="180"/>
    </location>
</feature>
<dbReference type="AlphaFoldDB" id="A0A3N6LT54"/>
<dbReference type="Pfam" id="PF06677">
    <property type="entry name" value="Auto_anti-p27"/>
    <property type="match status" value="1"/>
</dbReference>
<accession>A0A3N6LT54</accession>
<feature type="compositionally biased region" description="Polar residues" evidence="1">
    <location>
        <begin position="181"/>
        <end position="190"/>
    </location>
</feature>